<dbReference type="SUPFAM" id="SSF56219">
    <property type="entry name" value="DNase I-like"/>
    <property type="match status" value="1"/>
</dbReference>
<reference evidence="3" key="1">
    <citation type="journal article" date="2018" name="DNA Res.">
        <title>Multiple hybrid de novo genome assembly of finger millet, an orphan allotetraploid crop.</title>
        <authorList>
            <person name="Hatakeyama M."/>
            <person name="Aluri S."/>
            <person name="Balachadran M.T."/>
            <person name="Sivarajan S.R."/>
            <person name="Patrignani A."/>
            <person name="Gruter S."/>
            <person name="Poveda L."/>
            <person name="Shimizu-Inatsugi R."/>
            <person name="Baeten J."/>
            <person name="Francoijs K.J."/>
            <person name="Nataraja K.N."/>
            <person name="Reddy Y.A.N."/>
            <person name="Phadnis S."/>
            <person name="Ravikumar R.L."/>
            <person name="Schlapbach R."/>
            <person name="Sreeman S.M."/>
            <person name="Shimizu K.K."/>
        </authorList>
    </citation>
    <scope>NUCLEOTIDE SEQUENCE</scope>
</reference>
<name>A0AAV5DMR3_ELECO</name>
<evidence type="ECO:0000256" key="1">
    <source>
        <dbReference type="ARBA" id="ARBA00022801"/>
    </source>
</evidence>
<dbReference type="InterPro" id="IPR005135">
    <property type="entry name" value="Endo/exonuclease/phosphatase"/>
</dbReference>
<dbReference type="GO" id="GO:0006302">
    <property type="term" value="P:double-strand break repair"/>
    <property type="evidence" value="ECO:0007669"/>
    <property type="project" value="TreeGrafter"/>
</dbReference>
<dbReference type="GO" id="GO:0003697">
    <property type="term" value="F:single-stranded DNA binding"/>
    <property type="evidence" value="ECO:0007669"/>
    <property type="project" value="TreeGrafter"/>
</dbReference>
<feature type="domain" description="Endonuclease/exonuclease/phosphatase" evidence="2">
    <location>
        <begin position="12"/>
        <end position="145"/>
    </location>
</feature>
<dbReference type="AlphaFoldDB" id="A0AAV5DMR3"/>
<dbReference type="InterPro" id="IPR051547">
    <property type="entry name" value="TDP2-like"/>
</dbReference>
<keyword evidence="1" id="KW-0378">Hydrolase</keyword>
<gene>
    <name evidence="3" type="primary">ga29863</name>
    <name evidence="3" type="ORF">PR202_ga29863</name>
</gene>
<evidence type="ECO:0000259" key="2">
    <source>
        <dbReference type="Pfam" id="PF03372"/>
    </source>
</evidence>
<dbReference type="InterPro" id="IPR036691">
    <property type="entry name" value="Endo/exonu/phosph_ase_sf"/>
</dbReference>
<proteinExistence type="predicted"/>
<dbReference type="GO" id="GO:0005737">
    <property type="term" value="C:cytoplasm"/>
    <property type="evidence" value="ECO:0007669"/>
    <property type="project" value="TreeGrafter"/>
</dbReference>
<dbReference type="PANTHER" id="PTHR15822:SF24">
    <property type="entry name" value="ENDONUCLEASE_EXONUCLEASE_PHOSPHATASE DOMAIN-CONTAINING PROTEIN"/>
    <property type="match status" value="1"/>
</dbReference>
<keyword evidence="4" id="KW-1185">Reference proteome</keyword>
<reference evidence="3" key="2">
    <citation type="submission" date="2021-12" db="EMBL/GenBank/DDBJ databases">
        <title>Resequencing data analysis of finger millet.</title>
        <authorList>
            <person name="Hatakeyama M."/>
            <person name="Aluri S."/>
            <person name="Balachadran M.T."/>
            <person name="Sivarajan S.R."/>
            <person name="Poveda L."/>
            <person name="Shimizu-Inatsugi R."/>
            <person name="Schlapbach R."/>
            <person name="Sreeman S.M."/>
            <person name="Shimizu K.K."/>
        </authorList>
    </citation>
    <scope>NUCLEOTIDE SEQUENCE</scope>
</reference>
<dbReference type="Gene3D" id="3.60.10.10">
    <property type="entry name" value="Endonuclease/exonuclease/phosphatase"/>
    <property type="match status" value="1"/>
</dbReference>
<sequence length="157" mass="17985">MDPANKKQIKFLTYNVWRRGDVMLYKRMKAIGDLVVEHKPDVVFFQEVSPDIRDIFESFAWWKEYYCKTVPGPDVLLLSKLPLSTPYVEFETFVRPPTDHVMADIKPSPAAGARPIRVATAQLERPNPPSSMHFRDRYKQAQHAVADLNTMSCSAAT</sequence>
<dbReference type="Pfam" id="PF03372">
    <property type="entry name" value="Exo_endo_phos"/>
    <property type="match status" value="1"/>
</dbReference>
<dbReference type="GO" id="GO:0070260">
    <property type="term" value="F:5'-tyrosyl-DNA phosphodiesterase activity"/>
    <property type="evidence" value="ECO:0007669"/>
    <property type="project" value="TreeGrafter"/>
</dbReference>
<protein>
    <recommendedName>
        <fullName evidence="2">Endonuclease/exonuclease/phosphatase domain-containing protein</fullName>
    </recommendedName>
</protein>
<dbReference type="Proteomes" id="UP001054889">
    <property type="component" value="Unassembled WGS sequence"/>
</dbReference>
<dbReference type="EMBL" id="BQKI01000018">
    <property type="protein sequence ID" value="GJN11659.1"/>
    <property type="molecule type" value="Genomic_DNA"/>
</dbReference>
<comment type="caution">
    <text evidence="3">The sequence shown here is derived from an EMBL/GenBank/DDBJ whole genome shotgun (WGS) entry which is preliminary data.</text>
</comment>
<evidence type="ECO:0000313" key="3">
    <source>
        <dbReference type="EMBL" id="GJN11659.1"/>
    </source>
</evidence>
<organism evidence="3 4">
    <name type="scientific">Eleusine coracana subsp. coracana</name>
    <dbReference type="NCBI Taxonomy" id="191504"/>
    <lineage>
        <taxon>Eukaryota</taxon>
        <taxon>Viridiplantae</taxon>
        <taxon>Streptophyta</taxon>
        <taxon>Embryophyta</taxon>
        <taxon>Tracheophyta</taxon>
        <taxon>Spermatophyta</taxon>
        <taxon>Magnoliopsida</taxon>
        <taxon>Liliopsida</taxon>
        <taxon>Poales</taxon>
        <taxon>Poaceae</taxon>
        <taxon>PACMAD clade</taxon>
        <taxon>Chloridoideae</taxon>
        <taxon>Cynodonteae</taxon>
        <taxon>Eleusininae</taxon>
        <taxon>Eleusine</taxon>
    </lineage>
</organism>
<evidence type="ECO:0000313" key="4">
    <source>
        <dbReference type="Proteomes" id="UP001054889"/>
    </source>
</evidence>
<dbReference type="PANTHER" id="PTHR15822">
    <property type="entry name" value="TRAF AND TNF RECEPTOR-ASSOCIATED PROTEIN"/>
    <property type="match status" value="1"/>
</dbReference>
<accession>A0AAV5DMR3</accession>